<dbReference type="FunFam" id="3.40.50.720:FF:000062">
    <property type="entry name" value="Homoserine dehydrogenase"/>
    <property type="match status" value="1"/>
</dbReference>
<keyword evidence="7" id="KW-0028">Amino-acid biosynthesis</keyword>
<dbReference type="FunFam" id="3.30.360.10:FF:000005">
    <property type="entry name" value="Homoserine dehydrogenase"/>
    <property type="match status" value="1"/>
</dbReference>
<evidence type="ECO:0000256" key="10">
    <source>
        <dbReference type="ARBA" id="ARBA00022857"/>
    </source>
</evidence>
<evidence type="ECO:0000256" key="5">
    <source>
        <dbReference type="ARBA" id="ARBA00013213"/>
    </source>
</evidence>
<dbReference type="PANTHER" id="PTHR43331:SF1">
    <property type="entry name" value="HOMOSERINE DEHYDROGENASE"/>
    <property type="match status" value="1"/>
</dbReference>
<comment type="similarity">
    <text evidence="4">Belongs to the homoserine dehydrogenase family.</text>
</comment>
<evidence type="ECO:0000256" key="1">
    <source>
        <dbReference type="ARBA" id="ARBA00001920"/>
    </source>
</evidence>
<proteinExistence type="inferred from homology"/>
<dbReference type="GO" id="GO:0046872">
    <property type="term" value="F:metal ion binding"/>
    <property type="evidence" value="ECO:0007669"/>
    <property type="project" value="UniProtKB-KW"/>
</dbReference>
<dbReference type="SUPFAM" id="SSF55021">
    <property type="entry name" value="ACT-like"/>
    <property type="match status" value="1"/>
</dbReference>
<dbReference type="GO" id="GO:0050661">
    <property type="term" value="F:NADP binding"/>
    <property type="evidence" value="ECO:0007669"/>
    <property type="project" value="InterPro"/>
</dbReference>
<name>A0A0W8FUH1_9ZZZZ</name>
<dbReference type="UniPathway" id="UPA00051">
    <property type="reaction ID" value="UER00465"/>
</dbReference>
<dbReference type="Pfam" id="PF01842">
    <property type="entry name" value="ACT"/>
    <property type="match status" value="1"/>
</dbReference>
<dbReference type="EC" id="1.1.1.3" evidence="5"/>
<dbReference type="Gene3D" id="3.30.360.10">
    <property type="entry name" value="Dihydrodipicolinate Reductase, domain 2"/>
    <property type="match status" value="1"/>
</dbReference>
<reference evidence="15" key="1">
    <citation type="journal article" date="2015" name="Proc. Natl. Acad. Sci. U.S.A.">
        <title>Networks of energetic and metabolic interactions define dynamics in microbial communities.</title>
        <authorList>
            <person name="Embree M."/>
            <person name="Liu J.K."/>
            <person name="Al-Bassam M.M."/>
            <person name="Zengler K."/>
        </authorList>
    </citation>
    <scope>NUCLEOTIDE SEQUENCE</scope>
</reference>
<dbReference type="GO" id="GO:0009088">
    <property type="term" value="P:threonine biosynthetic process"/>
    <property type="evidence" value="ECO:0007669"/>
    <property type="project" value="UniProtKB-UniPathway"/>
</dbReference>
<dbReference type="GO" id="GO:0004412">
    <property type="term" value="F:homoserine dehydrogenase activity"/>
    <property type="evidence" value="ECO:0007669"/>
    <property type="project" value="UniProtKB-EC"/>
</dbReference>
<dbReference type="AlphaFoldDB" id="A0A0W8FUH1"/>
<dbReference type="FunFam" id="3.30.70.260:FF:000030">
    <property type="entry name" value="Homoserine dehydrogenase"/>
    <property type="match status" value="1"/>
</dbReference>
<dbReference type="EMBL" id="LNQE01000845">
    <property type="protein sequence ID" value="KUG24502.1"/>
    <property type="molecule type" value="Genomic_DNA"/>
</dbReference>
<dbReference type="InterPro" id="IPR016204">
    <property type="entry name" value="HDH"/>
</dbReference>
<dbReference type="NCBIfam" id="NF004976">
    <property type="entry name" value="PRK06349.1"/>
    <property type="match status" value="1"/>
</dbReference>
<dbReference type="UniPathway" id="UPA00050">
    <property type="reaction ID" value="UER00063"/>
</dbReference>
<feature type="domain" description="ACT" evidence="14">
    <location>
        <begin position="355"/>
        <end position="430"/>
    </location>
</feature>
<dbReference type="PANTHER" id="PTHR43331">
    <property type="entry name" value="HOMOSERINE DEHYDROGENASE"/>
    <property type="match status" value="1"/>
</dbReference>
<evidence type="ECO:0000256" key="4">
    <source>
        <dbReference type="ARBA" id="ARBA00006753"/>
    </source>
</evidence>
<dbReference type="CDD" id="cd04881">
    <property type="entry name" value="ACT_HSDH-Hom"/>
    <property type="match status" value="1"/>
</dbReference>
<dbReference type="GO" id="GO:0009086">
    <property type="term" value="P:methionine biosynthetic process"/>
    <property type="evidence" value="ECO:0007669"/>
    <property type="project" value="UniProtKB-KW"/>
</dbReference>
<organism evidence="15">
    <name type="scientific">hydrocarbon metagenome</name>
    <dbReference type="NCBI Taxonomy" id="938273"/>
    <lineage>
        <taxon>unclassified sequences</taxon>
        <taxon>metagenomes</taxon>
        <taxon>ecological metagenomes</taxon>
    </lineage>
</organism>
<comment type="pathway">
    <text evidence="2">Amino-acid biosynthesis; L-threonine biosynthesis; L-threonine from L-aspartate: step 3/5.</text>
</comment>
<keyword evidence="12" id="KW-0520">NAD</keyword>
<dbReference type="Pfam" id="PF03447">
    <property type="entry name" value="NAD_binding_3"/>
    <property type="match status" value="1"/>
</dbReference>
<dbReference type="PIRSF" id="PIRSF000098">
    <property type="entry name" value="Homoser_dehydrog"/>
    <property type="match status" value="1"/>
</dbReference>
<keyword evidence="13" id="KW-0486">Methionine biosynthesis</keyword>
<dbReference type="InterPro" id="IPR005106">
    <property type="entry name" value="Asp/hSer_DH_NAD-bd"/>
</dbReference>
<keyword evidence="10" id="KW-0521">NADP</keyword>
<dbReference type="Gene3D" id="3.30.70.260">
    <property type="match status" value="1"/>
</dbReference>
<dbReference type="InterPro" id="IPR001342">
    <property type="entry name" value="HDH_cat"/>
</dbReference>
<dbReference type="InterPro" id="IPR045865">
    <property type="entry name" value="ACT-like_dom_sf"/>
</dbReference>
<dbReference type="Pfam" id="PF00742">
    <property type="entry name" value="Homoserine_dh"/>
    <property type="match status" value="1"/>
</dbReference>
<comment type="pathway">
    <text evidence="3">Amino-acid biosynthesis; L-methionine biosynthesis via de novo pathway; L-homoserine from L-aspartate: step 3/3.</text>
</comment>
<protein>
    <recommendedName>
        <fullName evidence="6">Homoserine dehydrogenase</fullName>
        <ecNumber evidence="5">1.1.1.3</ecNumber>
    </recommendedName>
</protein>
<keyword evidence="8" id="KW-0791">Threonine biosynthesis</keyword>
<evidence type="ECO:0000256" key="3">
    <source>
        <dbReference type="ARBA" id="ARBA00005062"/>
    </source>
</evidence>
<dbReference type="InterPro" id="IPR002912">
    <property type="entry name" value="ACT_dom"/>
</dbReference>
<dbReference type="Gene3D" id="3.40.50.720">
    <property type="entry name" value="NAD(P)-binding Rossmann-like Domain"/>
    <property type="match status" value="1"/>
</dbReference>
<dbReference type="InterPro" id="IPR036291">
    <property type="entry name" value="NAD(P)-bd_dom_sf"/>
</dbReference>
<accession>A0A0W8FUH1</accession>
<evidence type="ECO:0000256" key="8">
    <source>
        <dbReference type="ARBA" id="ARBA00022697"/>
    </source>
</evidence>
<evidence type="ECO:0000256" key="7">
    <source>
        <dbReference type="ARBA" id="ARBA00022605"/>
    </source>
</evidence>
<dbReference type="InterPro" id="IPR019811">
    <property type="entry name" value="HDH_CS"/>
</dbReference>
<comment type="caution">
    <text evidence="15">The sequence shown here is derived from an EMBL/GenBank/DDBJ whole genome shotgun (WGS) entry which is preliminary data.</text>
</comment>
<dbReference type="PROSITE" id="PS01042">
    <property type="entry name" value="HOMOSER_DHGENASE"/>
    <property type="match status" value="1"/>
</dbReference>
<keyword evidence="9" id="KW-0479">Metal-binding</keyword>
<evidence type="ECO:0000256" key="12">
    <source>
        <dbReference type="ARBA" id="ARBA00023027"/>
    </source>
</evidence>
<evidence type="ECO:0000313" key="15">
    <source>
        <dbReference type="EMBL" id="KUG24502.1"/>
    </source>
</evidence>
<evidence type="ECO:0000256" key="2">
    <source>
        <dbReference type="ARBA" id="ARBA00005056"/>
    </source>
</evidence>
<evidence type="ECO:0000256" key="13">
    <source>
        <dbReference type="ARBA" id="ARBA00023167"/>
    </source>
</evidence>
<sequence length="436" mass="47351">MKDINIGLIGFGTIGTGVVKLLRQNEDLITKKLGARVVLKKIADIDITTSREIKVSKSLLTTDAREIINDKEISVVVELMGGYEPARTFLLEAISQGKHVVTANKALLATFGSEIFPAAQKNAVDIGFEASVGGTIPIIKTLKESLAANQINSIMGIINGTCNFILTKMTDEDKAFDTVLKEAQRLGFAEADPTFDIEGIDTAHKMAIILSLAYGKKVNLKDIYLEGITKISREDIAFARELGYRIKLLAIALLKNGAVEARIHPTMIPSGHLLANVNQNYNAFHIVGDASGPVFLFGQGAGMTPTASAVFSDIIDSARNILKGITCRVPLRSISETAMKPIKLIPMDNVETKYYFRFSANDRPGVLSKISGILGKNNISIATCIQKARGKRGAVPIVMTTYKAKEKNVRNALKKIDKLDIVHGSTVLIRIEDDLN</sequence>
<dbReference type="SUPFAM" id="SSF55347">
    <property type="entry name" value="Glyceraldehyde-3-phosphate dehydrogenase-like, C-terminal domain"/>
    <property type="match status" value="1"/>
</dbReference>
<evidence type="ECO:0000259" key="14">
    <source>
        <dbReference type="PROSITE" id="PS51671"/>
    </source>
</evidence>
<gene>
    <name evidence="15" type="ORF">ASZ90_005715</name>
</gene>
<evidence type="ECO:0000256" key="6">
    <source>
        <dbReference type="ARBA" id="ARBA00013376"/>
    </source>
</evidence>
<keyword evidence="11 15" id="KW-0560">Oxidoreductase</keyword>
<evidence type="ECO:0000256" key="9">
    <source>
        <dbReference type="ARBA" id="ARBA00022723"/>
    </source>
</evidence>
<comment type="cofactor">
    <cofactor evidence="1">
        <name>a metal cation</name>
        <dbReference type="ChEBI" id="CHEBI:25213"/>
    </cofactor>
</comment>
<evidence type="ECO:0000256" key="11">
    <source>
        <dbReference type="ARBA" id="ARBA00023002"/>
    </source>
</evidence>
<dbReference type="PROSITE" id="PS51671">
    <property type="entry name" value="ACT"/>
    <property type="match status" value="1"/>
</dbReference>
<dbReference type="SUPFAM" id="SSF51735">
    <property type="entry name" value="NAD(P)-binding Rossmann-fold domains"/>
    <property type="match status" value="1"/>
</dbReference>